<dbReference type="RefSeq" id="WP_153043339.1">
    <property type="nucleotide sequence ID" value="NZ_CP093217.1"/>
</dbReference>
<keyword evidence="1" id="KW-0472">Membrane</keyword>
<keyword evidence="3" id="KW-1185">Reference proteome</keyword>
<keyword evidence="1" id="KW-0812">Transmembrane</keyword>
<evidence type="ECO:0000313" key="3">
    <source>
        <dbReference type="Proteomes" id="UP001056588"/>
    </source>
</evidence>
<feature type="transmembrane region" description="Helical" evidence="1">
    <location>
        <begin position="57"/>
        <end position="77"/>
    </location>
</feature>
<feature type="transmembrane region" description="Helical" evidence="1">
    <location>
        <begin position="12"/>
        <end position="32"/>
    </location>
</feature>
<dbReference type="EMBL" id="CP093217">
    <property type="protein sequence ID" value="UQW81456.1"/>
    <property type="molecule type" value="Genomic_DNA"/>
</dbReference>
<dbReference type="Proteomes" id="UP001056588">
    <property type="component" value="Chromosome"/>
</dbReference>
<keyword evidence="1" id="KW-1133">Transmembrane helix</keyword>
<protein>
    <submittedName>
        <fullName evidence="2">Uncharacterized protein</fullName>
    </submittedName>
</protein>
<proteinExistence type="predicted"/>
<organism evidence="2 3">
    <name type="scientific">Staphylococcus edaphicus</name>
    <dbReference type="NCBI Taxonomy" id="1955013"/>
    <lineage>
        <taxon>Bacteria</taxon>
        <taxon>Bacillati</taxon>
        <taxon>Bacillota</taxon>
        <taxon>Bacilli</taxon>
        <taxon>Bacillales</taxon>
        <taxon>Staphylococcaceae</taxon>
        <taxon>Staphylococcus</taxon>
    </lineage>
</organism>
<evidence type="ECO:0000256" key="1">
    <source>
        <dbReference type="SAM" id="Phobius"/>
    </source>
</evidence>
<name>A0ABY4QAM4_9STAP</name>
<evidence type="ECO:0000313" key="2">
    <source>
        <dbReference type="EMBL" id="UQW81456.1"/>
    </source>
</evidence>
<sequence>MLNRNIKYPRFKLAIDLLGVLAFIVMLFFITLKASIEANSNEWHILFKVTGDSMTDFVLFVLMLLIVIGSVIVSTILRNMHKP</sequence>
<reference evidence="2" key="1">
    <citation type="submission" date="2022-03" db="EMBL/GenBank/DDBJ databases">
        <title>Complete Genome Sequence of Staphylococcus edaphicus strain CCM 8731.</title>
        <authorList>
            <person name="Rimmer C.O."/>
            <person name="Thomas J.C."/>
        </authorList>
    </citation>
    <scope>NUCLEOTIDE SEQUENCE</scope>
    <source>
        <strain evidence="2">CCM 8731</strain>
    </source>
</reference>
<accession>A0ABY4QAM4</accession>
<gene>
    <name evidence="2" type="ORF">MNY58_13005</name>
</gene>